<feature type="transmembrane region" description="Helical" evidence="1">
    <location>
        <begin position="30"/>
        <end position="48"/>
    </location>
</feature>
<comment type="caution">
    <text evidence="2">The sequence shown here is derived from an EMBL/GenBank/DDBJ whole genome shotgun (WGS) entry which is preliminary data.</text>
</comment>
<keyword evidence="1" id="KW-0472">Membrane</keyword>
<evidence type="ECO:0000313" key="2">
    <source>
        <dbReference type="EMBL" id="MEU3787508.1"/>
    </source>
</evidence>
<evidence type="ECO:0000256" key="1">
    <source>
        <dbReference type="SAM" id="Phobius"/>
    </source>
</evidence>
<reference evidence="2 3" key="1">
    <citation type="submission" date="2024-06" db="EMBL/GenBank/DDBJ databases">
        <title>The Natural Products Discovery Center: Release of the First 8490 Sequenced Strains for Exploring Actinobacteria Biosynthetic Diversity.</title>
        <authorList>
            <person name="Kalkreuter E."/>
            <person name="Kautsar S.A."/>
            <person name="Yang D."/>
            <person name="Bader C.D."/>
            <person name="Teijaro C.N."/>
            <person name="Fluegel L."/>
            <person name="Davis C.M."/>
            <person name="Simpson J.R."/>
            <person name="Lauterbach L."/>
            <person name="Steele A.D."/>
            <person name="Gui C."/>
            <person name="Meng S."/>
            <person name="Li G."/>
            <person name="Viehrig K."/>
            <person name="Ye F."/>
            <person name="Su P."/>
            <person name="Kiefer A.F."/>
            <person name="Nichols A."/>
            <person name="Cepeda A.J."/>
            <person name="Yan W."/>
            <person name="Fan B."/>
            <person name="Jiang Y."/>
            <person name="Adhikari A."/>
            <person name="Zheng C.-J."/>
            <person name="Schuster L."/>
            <person name="Cowan T.M."/>
            <person name="Smanski M.J."/>
            <person name="Chevrette M.G."/>
            <person name="De Carvalho L.P.S."/>
            <person name="Shen B."/>
        </authorList>
    </citation>
    <scope>NUCLEOTIDE SEQUENCE [LARGE SCALE GENOMIC DNA]</scope>
    <source>
        <strain evidence="2 3">NPDC033843</strain>
    </source>
</reference>
<protein>
    <submittedName>
        <fullName evidence="2">Uncharacterized protein</fullName>
    </submittedName>
</protein>
<sequence length="64" mass="6786">MVLSISMVLLLGIGVFILWRTGYQRIPSGIVVCLFGFFLASTGIAPAIRDAIASVSGWISSISL</sequence>
<dbReference type="EMBL" id="JBEZVE010000044">
    <property type="protein sequence ID" value="MEU3787508.1"/>
    <property type="molecule type" value="Genomic_DNA"/>
</dbReference>
<dbReference type="Proteomes" id="UP001550739">
    <property type="component" value="Unassembled WGS sequence"/>
</dbReference>
<accession>A0ABV2ZYA5</accession>
<name>A0ABV2ZYA5_9ACTN</name>
<gene>
    <name evidence="2" type="ORF">AB0E89_44530</name>
</gene>
<evidence type="ECO:0000313" key="3">
    <source>
        <dbReference type="Proteomes" id="UP001550739"/>
    </source>
</evidence>
<proteinExistence type="predicted"/>
<feature type="transmembrane region" description="Helical" evidence="1">
    <location>
        <begin position="6"/>
        <end position="23"/>
    </location>
</feature>
<dbReference type="RefSeq" id="WP_319069317.1">
    <property type="nucleotide sequence ID" value="NZ_JBEZVE010000044.1"/>
</dbReference>
<keyword evidence="3" id="KW-1185">Reference proteome</keyword>
<keyword evidence="1" id="KW-0812">Transmembrane</keyword>
<organism evidence="2 3">
    <name type="scientific">Streptomyces sp. 900129855</name>
    <dbReference type="NCBI Taxonomy" id="3155129"/>
    <lineage>
        <taxon>Bacteria</taxon>
        <taxon>Bacillati</taxon>
        <taxon>Actinomycetota</taxon>
        <taxon>Actinomycetes</taxon>
        <taxon>Kitasatosporales</taxon>
        <taxon>Streptomycetaceae</taxon>
        <taxon>Streptomyces</taxon>
    </lineage>
</organism>
<keyword evidence="1" id="KW-1133">Transmembrane helix</keyword>